<dbReference type="GO" id="GO:0015631">
    <property type="term" value="F:tubulin binding"/>
    <property type="evidence" value="ECO:0007669"/>
    <property type="project" value="InterPro"/>
</dbReference>
<dbReference type="SMART" id="SM00673">
    <property type="entry name" value="CARP"/>
    <property type="match status" value="2"/>
</dbReference>
<evidence type="ECO:0000256" key="1">
    <source>
        <dbReference type="ARBA" id="ARBA00004496"/>
    </source>
</evidence>
<dbReference type="GO" id="GO:0005737">
    <property type="term" value="C:cytoplasm"/>
    <property type="evidence" value="ECO:0007669"/>
    <property type="project" value="UniProtKB-SubCell"/>
</dbReference>
<dbReference type="InterPro" id="IPR027684">
    <property type="entry name" value="TBCC"/>
</dbReference>
<dbReference type="PANTHER" id="PTHR15139:SF0">
    <property type="entry name" value="TUBULIN-SPECIFIC CHAPERONE C"/>
    <property type="match status" value="1"/>
</dbReference>
<feature type="domain" description="C-CAP/cofactor C-like" evidence="8">
    <location>
        <begin position="155"/>
        <end position="327"/>
    </location>
</feature>
<dbReference type="Gene3D" id="1.20.58.1250">
    <property type="entry name" value="Tubulin Binding Cofactor C, N-terminal domain"/>
    <property type="match status" value="1"/>
</dbReference>
<comment type="similarity">
    <text evidence="2">Belongs to the TBCC family.</text>
</comment>
<proteinExistence type="inferred from homology"/>
<comment type="caution">
    <text evidence="9">The sequence shown here is derived from an EMBL/GenBank/DDBJ whole genome shotgun (WGS) entry which is preliminary data.</text>
</comment>
<keyword evidence="10" id="KW-1185">Reference proteome</keyword>
<dbReference type="InterPro" id="IPR016098">
    <property type="entry name" value="CAP/MinC_C"/>
</dbReference>
<evidence type="ECO:0000256" key="6">
    <source>
        <dbReference type="ARBA" id="ARBA00026055"/>
    </source>
</evidence>
<keyword evidence="3" id="KW-0963">Cytoplasm</keyword>
<protein>
    <recommendedName>
        <fullName evidence="8">C-CAP/cofactor C-like domain-containing protein</fullName>
    </recommendedName>
</protein>
<feature type="compositionally biased region" description="Low complexity" evidence="7">
    <location>
        <begin position="119"/>
        <end position="133"/>
    </location>
</feature>
<dbReference type="EMBL" id="JANBPT010000151">
    <property type="protein sequence ID" value="KAJ1926773.1"/>
    <property type="molecule type" value="Genomic_DNA"/>
</dbReference>
<dbReference type="OrthoDB" id="194775at2759"/>
<comment type="subunit">
    <text evidence="6">Supercomplex made of cofactors A to E. Cofactors A and D function by capturing and stabilizing tubulin in a quasi-native conformation. Cofactor E binds to the cofactor D-tubulin complex; interaction with cofactor C then causes the release of tubulin polypeptides that are committed to the native state.</text>
</comment>
<dbReference type="InterPro" id="IPR006599">
    <property type="entry name" value="CARP_motif"/>
</dbReference>
<dbReference type="PROSITE" id="PS51329">
    <property type="entry name" value="C_CAP_COFACTOR_C"/>
    <property type="match status" value="1"/>
</dbReference>
<dbReference type="InterPro" id="IPR038397">
    <property type="entry name" value="TBCC_N_sf"/>
</dbReference>
<dbReference type="Gene3D" id="2.160.20.70">
    <property type="match status" value="1"/>
</dbReference>
<name>A0A9W8AAP1_9FUNG</name>
<evidence type="ECO:0000313" key="10">
    <source>
        <dbReference type="Proteomes" id="UP001150569"/>
    </source>
</evidence>
<dbReference type="InterPro" id="IPR017901">
    <property type="entry name" value="C-CAP_CF_C-like"/>
</dbReference>
<sequence>MPDFPDPPSGVSSAPSSSAASAQFWTEFQATRDAISEEIAAVDAILPGTATRDRRTQLLPRNQALFSRVLDLEAQVTQALVHLPPYDERLYRSCLDQLKTALRRQKDALTPRSKFSFRSQPAASSTTSEPTATLNIPNVKPHVPSVSDLMARSSPSDGKAMDDVHTLVIADLCRQHYRLPFSRGYAASTDATLPTSLRVNHCRDAVLDFTSSRGRLASVFLRNLQRCIVVLGPLAGSVYVDDCVECTVVVACRQLRVHTSRALTFVLHTTSDPIIEDCTGIRVAPYPTLDPTNVDHAGGDHIEVDAWRQANLISTVNRYDQVDDFKWLRRQRSPNWSVLVPGDELAIVLGGYRRARQAPVHQFNSGGATTVPLDWNPVKFLLDVHSNVGLESLGHN</sequence>
<evidence type="ECO:0000256" key="5">
    <source>
        <dbReference type="ARBA" id="ARBA00023186"/>
    </source>
</evidence>
<dbReference type="Pfam" id="PF07986">
    <property type="entry name" value="TBCC"/>
    <property type="match status" value="1"/>
</dbReference>
<dbReference type="Proteomes" id="UP001150569">
    <property type="component" value="Unassembled WGS sequence"/>
</dbReference>
<dbReference type="InterPro" id="IPR012945">
    <property type="entry name" value="Tubulin-bd_cofactor_C_dom"/>
</dbReference>
<dbReference type="AlphaFoldDB" id="A0A9W8AAP1"/>
<reference evidence="9" key="1">
    <citation type="submission" date="2022-07" db="EMBL/GenBank/DDBJ databases">
        <title>Phylogenomic reconstructions and comparative analyses of Kickxellomycotina fungi.</title>
        <authorList>
            <person name="Reynolds N.K."/>
            <person name="Stajich J.E."/>
            <person name="Barry K."/>
            <person name="Grigoriev I.V."/>
            <person name="Crous P."/>
            <person name="Smith M.E."/>
        </authorList>
    </citation>
    <scope>NUCLEOTIDE SEQUENCE</scope>
    <source>
        <strain evidence="9">RSA 861</strain>
    </source>
</reference>
<comment type="subcellular location">
    <subcellularLocation>
        <location evidence="1">Cytoplasm</location>
    </subcellularLocation>
</comment>
<dbReference type="GO" id="GO:0007021">
    <property type="term" value="P:tubulin complex assembly"/>
    <property type="evidence" value="ECO:0007669"/>
    <property type="project" value="TreeGrafter"/>
</dbReference>
<dbReference type="GO" id="GO:0007023">
    <property type="term" value="P:post-chaperonin tubulin folding pathway"/>
    <property type="evidence" value="ECO:0007669"/>
    <property type="project" value="InterPro"/>
</dbReference>
<evidence type="ECO:0000256" key="3">
    <source>
        <dbReference type="ARBA" id="ARBA00022490"/>
    </source>
</evidence>
<keyword evidence="4" id="KW-0007">Acetylation</keyword>
<evidence type="ECO:0000313" key="9">
    <source>
        <dbReference type="EMBL" id="KAJ1926773.1"/>
    </source>
</evidence>
<organism evidence="9 10">
    <name type="scientific">Tieghemiomyces parasiticus</name>
    <dbReference type="NCBI Taxonomy" id="78921"/>
    <lineage>
        <taxon>Eukaryota</taxon>
        <taxon>Fungi</taxon>
        <taxon>Fungi incertae sedis</taxon>
        <taxon>Zoopagomycota</taxon>
        <taxon>Kickxellomycotina</taxon>
        <taxon>Dimargaritomycetes</taxon>
        <taxon>Dimargaritales</taxon>
        <taxon>Dimargaritaceae</taxon>
        <taxon>Tieghemiomyces</taxon>
    </lineage>
</organism>
<evidence type="ECO:0000256" key="2">
    <source>
        <dbReference type="ARBA" id="ARBA00008848"/>
    </source>
</evidence>
<feature type="region of interest" description="Disordered" evidence="7">
    <location>
        <begin position="110"/>
        <end position="140"/>
    </location>
</feature>
<keyword evidence="5" id="KW-0143">Chaperone</keyword>
<evidence type="ECO:0000256" key="4">
    <source>
        <dbReference type="ARBA" id="ARBA00022990"/>
    </source>
</evidence>
<dbReference type="InterPro" id="IPR031925">
    <property type="entry name" value="TBCC_N"/>
</dbReference>
<gene>
    <name evidence="9" type="ORF">IWQ60_003509</name>
</gene>
<accession>A0A9W8AAP1</accession>
<evidence type="ECO:0000259" key="8">
    <source>
        <dbReference type="PROSITE" id="PS51329"/>
    </source>
</evidence>
<dbReference type="Pfam" id="PF16752">
    <property type="entry name" value="TBCC_N"/>
    <property type="match status" value="1"/>
</dbReference>
<dbReference type="PANTHER" id="PTHR15139">
    <property type="entry name" value="TUBULIN FOLDING COFACTOR C"/>
    <property type="match status" value="1"/>
</dbReference>
<evidence type="ECO:0000256" key="7">
    <source>
        <dbReference type="SAM" id="MobiDB-lite"/>
    </source>
</evidence>